<dbReference type="CDD" id="cd07067">
    <property type="entry name" value="HP_PGM_like"/>
    <property type="match status" value="1"/>
</dbReference>
<dbReference type="InterPro" id="IPR029033">
    <property type="entry name" value="His_PPase_superfam"/>
</dbReference>
<dbReference type="Pfam" id="PF00300">
    <property type="entry name" value="His_Phos_1"/>
    <property type="match status" value="1"/>
</dbReference>
<dbReference type="RefSeq" id="WP_345215874.1">
    <property type="nucleotide sequence ID" value="NZ_BAABGN010000007.1"/>
</dbReference>
<accession>A0ABP8L6P3</accession>
<keyword evidence="4" id="KW-1185">Reference proteome</keyword>
<keyword evidence="1" id="KW-0378">Hydrolase</keyword>
<dbReference type="Proteomes" id="UP001500622">
    <property type="component" value="Unassembled WGS sequence"/>
</dbReference>
<dbReference type="EMBL" id="BAABGN010000007">
    <property type="protein sequence ID" value="GAA4422738.1"/>
    <property type="molecule type" value="Genomic_DNA"/>
</dbReference>
<reference evidence="4" key="1">
    <citation type="journal article" date="2019" name="Int. J. Syst. Evol. Microbiol.">
        <title>The Global Catalogue of Microorganisms (GCM) 10K type strain sequencing project: providing services to taxonomists for standard genome sequencing and annotation.</title>
        <authorList>
            <consortium name="The Broad Institute Genomics Platform"/>
            <consortium name="The Broad Institute Genome Sequencing Center for Infectious Disease"/>
            <person name="Wu L."/>
            <person name="Ma J."/>
        </authorList>
    </citation>
    <scope>NUCLEOTIDE SEQUENCE [LARGE SCALE GENOMIC DNA]</scope>
    <source>
        <strain evidence="4">JCM 17810</strain>
    </source>
</reference>
<dbReference type="SUPFAM" id="SSF53254">
    <property type="entry name" value="Phosphoglycerate mutase-like"/>
    <property type="match status" value="1"/>
</dbReference>
<feature type="region of interest" description="Disordered" evidence="2">
    <location>
        <begin position="17"/>
        <end position="36"/>
    </location>
</feature>
<dbReference type="SMART" id="SM00855">
    <property type="entry name" value="PGAM"/>
    <property type="match status" value="1"/>
</dbReference>
<organism evidence="3 4">
    <name type="scientific">Georgenia halophila</name>
    <dbReference type="NCBI Taxonomy" id="620889"/>
    <lineage>
        <taxon>Bacteria</taxon>
        <taxon>Bacillati</taxon>
        <taxon>Actinomycetota</taxon>
        <taxon>Actinomycetes</taxon>
        <taxon>Micrococcales</taxon>
        <taxon>Bogoriellaceae</taxon>
        <taxon>Georgenia</taxon>
    </lineage>
</organism>
<protein>
    <submittedName>
        <fullName evidence="3">Histidine phosphatase family protein</fullName>
    </submittedName>
</protein>
<name>A0ABP8L6P3_9MICO</name>
<sequence length="167" mass="17904">MAARTLVLLRHAKAESEGDLGDAKRPLSTRGRRQAGAVGTQLATEVGPIDLAIVSSALRTTETYRLLGEQLAVRSHEVREEVYAGGPRDVLDLLRGTAPEVGSVLVIGHEPTMSGTAYLLHDERDELAKQVSMGIPTASACILQVPHGWADLDRAGAHLTRILRPSE</sequence>
<dbReference type="InterPro" id="IPR051021">
    <property type="entry name" value="Mito_Ser/Thr_phosphatase"/>
</dbReference>
<evidence type="ECO:0000313" key="3">
    <source>
        <dbReference type="EMBL" id="GAA4422738.1"/>
    </source>
</evidence>
<evidence type="ECO:0000256" key="2">
    <source>
        <dbReference type="SAM" id="MobiDB-lite"/>
    </source>
</evidence>
<dbReference type="Gene3D" id="3.40.50.1240">
    <property type="entry name" value="Phosphoglycerate mutase-like"/>
    <property type="match status" value="1"/>
</dbReference>
<dbReference type="PANTHER" id="PTHR20935:SF1">
    <property type="entry name" value="SLL1549 PROTEIN"/>
    <property type="match status" value="1"/>
</dbReference>
<evidence type="ECO:0000313" key="4">
    <source>
        <dbReference type="Proteomes" id="UP001500622"/>
    </source>
</evidence>
<comment type="caution">
    <text evidence="3">The sequence shown here is derived from an EMBL/GenBank/DDBJ whole genome shotgun (WGS) entry which is preliminary data.</text>
</comment>
<proteinExistence type="predicted"/>
<dbReference type="InterPro" id="IPR013078">
    <property type="entry name" value="His_Pase_superF_clade-1"/>
</dbReference>
<evidence type="ECO:0000256" key="1">
    <source>
        <dbReference type="ARBA" id="ARBA00022801"/>
    </source>
</evidence>
<dbReference type="PANTHER" id="PTHR20935">
    <property type="entry name" value="PHOSPHOGLYCERATE MUTASE-RELATED"/>
    <property type="match status" value="1"/>
</dbReference>
<gene>
    <name evidence="3" type="ORF">GCM10023169_17550</name>
</gene>